<dbReference type="RefSeq" id="WP_234624202.1">
    <property type="nucleotide sequence ID" value="NZ_JAHWXT010000009.1"/>
</dbReference>
<evidence type="ECO:0000313" key="5">
    <source>
        <dbReference type="EMBL" id="MCF0266686.1"/>
    </source>
</evidence>
<evidence type="ECO:0000313" key="6">
    <source>
        <dbReference type="Proteomes" id="UP000887320"/>
    </source>
</evidence>
<dbReference type="PANTHER" id="PTHR47894">
    <property type="entry name" value="HTH-TYPE TRANSCRIPTIONAL REGULATOR GADX"/>
    <property type="match status" value="1"/>
</dbReference>
<evidence type="ECO:0000256" key="2">
    <source>
        <dbReference type="ARBA" id="ARBA00023125"/>
    </source>
</evidence>
<dbReference type="Pfam" id="PF12625">
    <property type="entry name" value="Arabinose_bd"/>
    <property type="match status" value="1"/>
</dbReference>
<protein>
    <submittedName>
        <fullName evidence="5">AraC family transcriptional regulator</fullName>
    </submittedName>
</protein>
<proteinExistence type="predicted"/>
<feature type="domain" description="HTH araC/xylS-type" evidence="4">
    <location>
        <begin position="239"/>
        <end position="341"/>
    </location>
</feature>
<dbReference type="AlphaFoldDB" id="A0A8X8GKZ3"/>
<evidence type="ECO:0000256" key="1">
    <source>
        <dbReference type="ARBA" id="ARBA00023015"/>
    </source>
</evidence>
<keyword evidence="1" id="KW-0805">Transcription regulation</keyword>
<evidence type="ECO:0000259" key="4">
    <source>
        <dbReference type="PROSITE" id="PS01124"/>
    </source>
</evidence>
<dbReference type="InterPro" id="IPR032687">
    <property type="entry name" value="AraC-type_N"/>
</dbReference>
<name>A0A8X8GKZ3_ACIGI</name>
<sequence length="344" mass="39956">MEYTVNNQQFSESKGTISIALVHEALSGAQDKGYDIQQILHDAEIPLEIFHATKSRIAVSAYAKLWTKIADHMNDEFFGMDSHQMRRGSYKLLSKMVMQADTLQTAIEQILQYFNFVLDDFSSKLIIDENYAYIVITDKLQTKRMFCYATYIMLIHSLICWLADQRILLNQLQLKCTPPEDDSDYRVRFCENITYQTDENYLQFDANYLNIQIKRDQKSWYGFIKNTPENLLLRFKNPLALSSMIRKQLLSIAPAEWLELGELSAQLNISEATIQRRLKNEGSSYQQLKNDIRRDMAIELLGKTSHTLQDISELLNFQDASAFHRAFKKWTGVSPGAYREPKQP</sequence>
<organism evidence="5 6">
    <name type="scientific">Acinetobacter guillouiae</name>
    <name type="common">Acinetobacter genomosp. 11</name>
    <dbReference type="NCBI Taxonomy" id="106649"/>
    <lineage>
        <taxon>Bacteria</taxon>
        <taxon>Pseudomonadati</taxon>
        <taxon>Pseudomonadota</taxon>
        <taxon>Gammaproteobacteria</taxon>
        <taxon>Moraxellales</taxon>
        <taxon>Moraxellaceae</taxon>
        <taxon>Acinetobacter</taxon>
    </lineage>
</organism>
<dbReference type="InterPro" id="IPR009057">
    <property type="entry name" value="Homeodomain-like_sf"/>
</dbReference>
<reference evidence="5" key="1">
    <citation type="submission" date="2021-07" db="EMBL/GenBank/DDBJ databases">
        <authorList>
            <person name="Fernandez M."/>
            <person name="Pereira P."/>
            <person name="Torres Tejerizo G.A."/>
            <person name="Gonzalez P."/>
            <person name="Agostini E."/>
        </authorList>
    </citation>
    <scope>NUCLEOTIDE SEQUENCE</scope>
    <source>
        <strain evidence="5">SFC 500-1A</strain>
    </source>
</reference>
<dbReference type="PANTHER" id="PTHR47894:SF1">
    <property type="entry name" value="HTH-TYPE TRANSCRIPTIONAL REGULATOR VQSM"/>
    <property type="match status" value="1"/>
</dbReference>
<dbReference type="SMART" id="SM00342">
    <property type="entry name" value="HTH_ARAC"/>
    <property type="match status" value="1"/>
</dbReference>
<keyword evidence="3" id="KW-0804">Transcription</keyword>
<dbReference type="InterPro" id="IPR018060">
    <property type="entry name" value="HTH_AraC"/>
</dbReference>
<accession>A0A8X8GKZ3</accession>
<evidence type="ECO:0000256" key="3">
    <source>
        <dbReference type="ARBA" id="ARBA00023163"/>
    </source>
</evidence>
<gene>
    <name evidence="5" type="ORF">KW868_19730</name>
</gene>
<dbReference type="GO" id="GO:0000976">
    <property type="term" value="F:transcription cis-regulatory region binding"/>
    <property type="evidence" value="ECO:0007669"/>
    <property type="project" value="TreeGrafter"/>
</dbReference>
<dbReference type="Proteomes" id="UP000887320">
    <property type="component" value="Unassembled WGS sequence"/>
</dbReference>
<dbReference type="SUPFAM" id="SSF46689">
    <property type="entry name" value="Homeodomain-like"/>
    <property type="match status" value="1"/>
</dbReference>
<dbReference type="EMBL" id="JAHWXT010000009">
    <property type="protein sequence ID" value="MCF0266686.1"/>
    <property type="molecule type" value="Genomic_DNA"/>
</dbReference>
<dbReference type="Gene3D" id="1.10.10.60">
    <property type="entry name" value="Homeodomain-like"/>
    <property type="match status" value="1"/>
</dbReference>
<dbReference type="Pfam" id="PF12833">
    <property type="entry name" value="HTH_18"/>
    <property type="match status" value="1"/>
</dbReference>
<dbReference type="GO" id="GO:0003700">
    <property type="term" value="F:DNA-binding transcription factor activity"/>
    <property type="evidence" value="ECO:0007669"/>
    <property type="project" value="InterPro"/>
</dbReference>
<keyword evidence="2" id="KW-0238">DNA-binding</keyword>
<comment type="caution">
    <text evidence="5">The sequence shown here is derived from an EMBL/GenBank/DDBJ whole genome shotgun (WGS) entry which is preliminary data.</text>
</comment>
<dbReference type="PROSITE" id="PS01124">
    <property type="entry name" value="HTH_ARAC_FAMILY_2"/>
    <property type="match status" value="1"/>
</dbReference>
<dbReference type="GO" id="GO:0005829">
    <property type="term" value="C:cytosol"/>
    <property type="evidence" value="ECO:0007669"/>
    <property type="project" value="TreeGrafter"/>
</dbReference>